<evidence type="ECO:0008006" key="3">
    <source>
        <dbReference type="Google" id="ProtNLM"/>
    </source>
</evidence>
<gene>
    <name evidence="1" type="ORF">THMIRHAT_19420</name>
</gene>
<dbReference type="NCBIfam" id="NF047399">
    <property type="entry name" value="BrnA_antitoxin_add"/>
    <property type="match status" value="1"/>
</dbReference>
<proteinExistence type="predicted"/>
<sequence>MKASEFDQKFNDDDDILAHLDLSKAKRSLQETKRVNVDFPTWMLESLDREASSVGVTRQSIIKVWLADKLESLRPAVERQG</sequence>
<evidence type="ECO:0000313" key="2">
    <source>
        <dbReference type="Proteomes" id="UP000501466"/>
    </source>
</evidence>
<dbReference type="EMBL" id="AP021888">
    <property type="protein sequence ID" value="BBP44196.1"/>
    <property type="molecule type" value="Genomic_DNA"/>
</dbReference>
<protein>
    <recommendedName>
        <fullName evidence="3">CopG family transcriptional regulator</fullName>
    </recommendedName>
</protein>
<organism evidence="1 2">
    <name type="scientific">Thiosulfativibrio zosterae</name>
    <dbReference type="NCBI Taxonomy" id="2675053"/>
    <lineage>
        <taxon>Bacteria</taxon>
        <taxon>Pseudomonadati</taxon>
        <taxon>Pseudomonadota</taxon>
        <taxon>Gammaproteobacteria</taxon>
        <taxon>Thiotrichales</taxon>
        <taxon>Piscirickettsiaceae</taxon>
        <taxon>Thiosulfativibrio</taxon>
    </lineage>
</organism>
<name>A0A6F8PQ34_9GAMM</name>
<dbReference type="Proteomes" id="UP000501466">
    <property type="component" value="Chromosome"/>
</dbReference>
<dbReference type="KEGG" id="tzo:THMIRHAT_19420"/>
<evidence type="ECO:0000313" key="1">
    <source>
        <dbReference type="EMBL" id="BBP44196.1"/>
    </source>
</evidence>
<reference evidence="2" key="1">
    <citation type="submission" date="2019-11" db="EMBL/GenBank/DDBJ databases">
        <title>Isolation and characterization of two novel species in the genus Thiomicrorhabdus.</title>
        <authorList>
            <person name="Mochizuki J."/>
            <person name="Kojima H."/>
            <person name="Fukui M."/>
        </authorList>
    </citation>
    <scope>NUCLEOTIDE SEQUENCE [LARGE SCALE GENOMIC DNA]</scope>
    <source>
        <strain evidence="2">AkT22</strain>
    </source>
</reference>
<accession>A0A6F8PQ34</accession>
<dbReference type="RefSeq" id="WP_173291936.1">
    <property type="nucleotide sequence ID" value="NZ_AP021888.1"/>
</dbReference>
<keyword evidence="2" id="KW-1185">Reference proteome</keyword>
<dbReference type="AlphaFoldDB" id="A0A6F8PQ34"/>